<proteinExistence type="inferred from homology"/>
<dbReference type="CDD" id="cd00056">
    <property type="entry name" value="ENDO3c"/>
    <property type="match status" value="1"/>
</dbReference>
<dbReference type="Gene3D" id="1.10.340.30">
    <property type="entry name" value="Hypothetical protein, domain 2"/>
    <property type="match status" value="1"/>
</dbReference>
<dbReference type="InterPro" id="IPR005759">
    <property type="entry name" value="Nth"/>
</dbReference>
<dbReference type="KEGG" id="ccho:CCHOA_10915"/>
<evidence type="ECO:0000256" key="11">
    <source>
        <dbReference type="ARBA" id="ARBA00023295"/>
    </source>
</evidence>
<accession>A0A3G6J8W9</accession>
<dbReference type="Proteomes" id="UP000269019">
    <property type="component" value="Chromosome"/>
</dbReference>
<comment type="function">
    <text evidence="12">DNA repair enzyme that has both DNA N-glycosylase activity and AP-lyase activity. The DNA N-glycosylase activity releases various damaged pyrimidines from DNA by cleaving the N-glycosidic bond, leaving an AP (apurinic/apyrimidinic) site. The AP-lyase activity cleaves the phosphodiester bond 3' to the AP site by a beta-elimination, leaving a 3'-terminal unsaturated sugar and a product with a terminal 5'-phosphate.</text>
</comment>
<feature type="binding site" evidence="12">
    <location>
        <position position="266"/>
    </location>
    <ligand>
        <name>[4Fe-4S] cluster</name>
        <dbReference type="ChEBI" id="CHEBI:49883"/>
    </ligand>
</feature>
<keyword evidence="2 12" id="KW-0004">4Fe-4S</keyword>
<dbReference type="GO" id="GO:0051539">
    <property type="term" value="F:4 iron, 4 sulfur cluster binding"/>
    <property type="evidence" value="ECO:0007669"/>
    <property type="project" value="UniProtKB-UniRule"/>
</dbReference>
<keyword evidence="6 12" id="KW-0408">Iron</keyword>
<dbReference type="InterPro" id="IPR004036">
    <property type="entry name" value="Endonuclease-III-like_CS2"/>
</dbReference>
<dbReference type="FunFam" id="1.10.340.30:FF:000001">
    <property type="entry name" value="Endonuclease III"/>
    <property type="match status" value="1"/>
</dbReference>
<comment type="catalytic activity">
    <reaction evidence="12">
        <text>2'-deoxyribonucleotide-(2'-deoxyribose 5'-phosphate)-2'-deoxyribonucleotide-DNA = a 3'-end 2'-deoxyribonucleotide-(2,3-dehydro-2,3-deoxyribose 5'-phosphate)-DNA + a 5'-end 5'-phospho-2'-deoxyribonucleoside-DNA + H(+)</text>
        <dbReference type="Rhea" id="RHEA:66592"/>
        <dbReference type="Rhea" id="RHEA-COMP:13180"/>
        <dbReference type="Rhea" id="RHEA-COMP:16897"/>
        <dbReference type="Rhea" id="RHEA-COMP:17067"/>
        <dbReference type="ChEBI" id="CHEBI:15378"/>
        <dbReference type="ChEBI" id="CHEBI:136412"/>
        <dbReference type="ChEBI" id="CHEBI:157695"/>
        <dbReference type="ChEBI" id="CHEBI:167181"/>
        <dbReference type="EC" id="4.2.99.18"/>
    </reaction>
</comment>
<gene>
    <name evidence="15" type="primary">pdg</name>
    <name evidence="12" type="synonym">nth</name>
    <name evidence="15" type="ORF">CCHOA_10915</name>
</gene>
<dbReference type="PANTHER" id="PTHR10359:SF18">
    <property type="entry name" value="ENDONUCLEASE III"/>
    <property type="match status" value="1"/>
</dbReference>
<dbReference type="Pfam" id="PF00633">
    <property type="entry name" value="HHH"/>
    <property type="match status" value="1"/>
</dbReference>
<evidence type="ECO:0000256" key="4">
    <source>
        <dbReference type="ARBA" id="ARBA00022763"/>
    </source>
</evidence>
<dbReference type="HAMAP" id="MF_00942">
    <property type="entry name" value="Nth"/>
    <property type="match status" value="1"/>
</dbReference>
<protein>
    <recommendedName>
        <fullName evidence="12">Endonuclease III</fullName>
        <ecNumber evidence="12">4.2.99.18</ecNumber>
    </recommendedName>
    <alternativeName>
        <fullName evidence="12">DNA-(apurinic or apyrimidinic site) lyase</fullName>
    </alternativeName>
</protein>
<dbReference type="EC" id="4.2.99.18" evidence="12"/>
<dbReference type="InterPro" id="IPR003265">
    <property type="entry name" value="HhH-GPD_domain"/>
</dbReference>
<keyword evidence="10 12" id="KW-0456">Lyase</keyword>
<evidence type="ECO:0000313" key="15">
    <source>
        <dbReference type="EMBL" id="AZA14561.1"/>
    </source>
</evidence>
<keyword evidence="8 12" id="KW-0238">DNA-binding</keyword>
<evidence type="ECO:0000256" key="1">
    <source>
        <dbReference type="ARBA" id="ARBA00008343"/>
    </source>
</evidence>
<evidence type="ECO:0000256" key="5">
    <source>
        <dbReference type="ARBA" id="ARBA00022801"/>
    </source>
</evidence>
<keyword evidence="11 12" id="KW-0326">Glycosidase</keyword>
<dbReference type="SMART" id="SM00478">
    <property type="entry name" value="ENDO3c"/>
    <property type="match status" value="1"/>
</dbReference>
<evidence type="ECO:0000256" key="10">
    <source>
        <dbReference type="ARBA" id="ARBA00023239"/>
    </source>
</evidence>
<evidence type="ECO:0000313" key="16">
    <source>
        <dbReference type="Proteomes" id="UP000269019"/>
    </source>
</evidence>
<dbReference type="InterPro" id="IPR023170">
    <property type="entry name" value="HhH_base_excis_C"/>
</dbReference>
<evidence type="ECO:0000256" key="3">
    <source>
        <dbReference type="ARBA" id="ARBA00022723"/>
    </source>
</evidence>
<dbReference type="Pfam" id="PF00730">
    <property type="entry name" value="HhH-GPD"/>
    <property type="match status" value="1"/>
</dbReference>
<dbReference type="Gene3D" id="1.10.1670.10">
    <property type="entry name" value="Helix-hairpin-Helix base-excision DNA repair enzymes (C-terminal)"/>
    <property type="match status" value="1"/>
</dbReference>
<dbReference type="AlphaFoldDB" id="A0A3G6J8W9"/>
<evidence type="ECO:0000256" key="6">
    <source>
        <dbReference type="ARBA" id="ARBA00023004"/>
    </source>
</evidence>
<dbReference type="PANTHER" id="PTHR10359">
    <property type="entry name" value="A/G-SPECIFIC ADENINE GLYCOSYLASE/ENDONUCLEASE III"/>
    <property type="match status" value="1"/>
</dbReference>
<keyword evidence="16" id="KW-1185">Reference proteome</keyword>
<keyword evidence="9 12" id="KW-0234">DNA repair</keyword>
<keyword evidence="4 12" id="KW-0227">DNA damage</keyword>
<dbReference type="GO" id="GO:0046872">
    <property type="term" value="F:metal ion binding"/>
    <property type="evidence" value="ECO:0007669"/>
    <property type="project" value="UniProtKB-KW"/>
</dbReference>
<feature type="binding site" evidence="12">
    <location>
        <position position="282"/>
    </location>
    <ligand>
        <name>[4Fe-4S] cluster</name>
        <dbReference type="ChEBI" id="CHEBI:49883"/>
    </ligand>
</feature>
<name>A0A3G6J8W9_9CORY</name>
<dbReference type="SUPFAM" id="SSF48150">
    <property type="entry name" value="DNA-glycosylase"/>
    <property type="match status" value="1"/>
</dbReference>
<dbReference type="NCBIfam" id="TIGR01083">
    <property type="entry name" value="nth"/>
    <property type="match status" value="1"/>
</dbReference>
<dbReference type="InterPro" id="IPR000445">
    <property type="entry name" value="HhH_motif"/>
</dbReference>
<dbReference type="PROSITE" id="PS00764">
    <property type="entry name" value="ENDONUCLEASE_III_1"/>
    <property type="match status" value="1"/>
</dbReference>
<dbReference type="InterPro" id="IPR011257">
    <property type="entry name" value="DNA_glycosylase"/>
</dbReference>
<comment type="similarity">
    <text evidence="1 12">Belongs to the Nth/MutY family.</text>
</comment>
<dbReference type="PROSITE" id="PS01155">
    <property type="entry name" value="ENDONUCLEASE_III_2"/>
    <property type="match status" value="1"/>
</dbReference>
<dbReference type="InterPro" id="IPR004035">
    <property type="entry name" value="Endouclease-III_FeS-bd_BS"/>
</dbReference>
<dbReference type="FunFam" id="1.10.1670.10:FF:000001">
    <property type="entry name" value="Endonuclease III"/>
    <property type="match status" value="1"/>
</dbReference>
<evidence type="ECO:0000259" key="14">
    <source>
        <dbReference type="SMART" id="SM00478"/>
    </source>
</evidence>
<evidence type="ECO:0000256" key="13">
    <source>
        <dbReference type="SAM" id="MobiDB-lite"/>
    </source>
</evidence>
<feature type="region of interest" description="Disordered" evidence="13">
    <location>
        <begin position="55"/>
        <end position="84"/>
    </location>
</feature>
<evidence type="ECO:0000256" key="8">
    <source>
        <dbReference type="ARBA" id="ARBA00023125"/>
    </source>
</evidence>
<keyword evidence="3 12" id="KW-0479">Metal-binding</keyword>
<reference evidence="15 16" key="1">
    <citation type="submission" date="2018-11" db="EMBL/GenBank/DDBJ databases">
        <authorList>
            <person name="Kleinhagauer T."/>
            <person name="Glaeser S.P."/>
            <person name="Spergser J."/>
            <person name="Ruckert C."/>
            <person name="Kaempfer P."/>
            <person name="Busse H.-J."/>
        </authorList>
    </citation>
    <scope>NUCLEOTIDE SEQUENCE [LARGE SCALE GENOMIC DNA]</scope>
    <source>
        <strain evidence="15 16">200CH</strain>
    </source>
</reference>
<evidence type="ECO:0000256" key="12">
    <source>
        <dbReference type="HAMAP-Rule" id="MF_00942"/>
    </source>
</evidence>
<dbReference type="OrthoDB" id="9800977at2"/>
<organism evidence="15 16">
    <name type="scientific">Corynebacterium choanae</name>
    <dbReference type="NCBI Taxonomy" id="1862358"/>
    <lineage>
        <taxon>Bacteria</taxon>
        <taxon>Bacillati</taxon>
        <taxon>Actinomycetota</taxon>
        <taxon>Actinomycetes</taxon>
        <taxon>Mycobacteriales</taxon>
        <taxon>Corynebacteriaceae</taxon>
        <taxon>Corynebacterium</taxon>
    </lineage>
</organism>
<feature type="binding site" evidence="12">
    <location>
        <position position="273"/>
    </location>
    <ligand>
        <name>[4Fe-4S] cluster</name>
        <dbReference type="ChEBI" id="CHEBI:49883"/>
    </ligand>
</feature>
<evidence type="ECO:0000256" key="9">
    <source>
        <dbReference type="ARBA" id="ARBA00023204"/>
    </source>
</evidence>
<feature type="binding site" evidence="12">
    <location>
        <position position="276"/>
    </location>
    <ligand>
        <name>[4Fe-4S] cluster</name>
        <dbReference type="ChEBI" id="CHEBI:49883"/>
    </ligand>
</feature>
<dbReference type="GO" id="GO:0003677">
    <property type="term" value="F:DNA binding"/>
    <property type="evidence" value="ECO:0007669"/>
    <property type="project" value="UniProtKB-UniRule"/>
</dbReference>
<dbReference type="GO" id="GO:0019104">
    <property type="term" value="F:DNA N-glycosylase activity"/>
    <property type="evidence" value="ECO:0007669"/>
    <property type="project" value="UniProtKB-UniRule"/>
</dbReference>
<feature type="domain" description="HhH-GPD" evidence="14">
    <location>
        <begin position="117"/>
        <end position="264"/>
    </location>
</feature>
<keyword evidence="7 12" id="KW-0411">Iron-sulfur</keyword>
<comment type="cofactor">
    <cofactor evidence="12">
        <name>[4Fe-4S] cluster</name>
        <dbReference type="ChEBI" id="CHEBI:49883"/>
    </cofactor>
    <text evidence="12">Binds 1 [4Fe-4S] cluster.</text>
</comment>
<evidence type="ECO:0000256" key="2">
    <source>
        <dbReference type="ARBA" id="ARBA00022485"/>
    </source>
</evidence>
<evidence type="ECO:0000256" key="7">
    <source>
        <dbReference type="ARBA" id="ARBA00023014"/>
    </source>
</evidence>
<keyword evidence="5 12" id="KW-0378">Hydrolase</keyword>
<dbReference type="GO" id="GO:0006285">
    <property type="term" value="P:base-excision repair, AP site formation"/>
    <property type="evidence" value="ECO:0007669"/>
    <property type="project" value="TreeGrafter"/>
</dbReference>
<dbReference type="GO" id="GO:0140078">
    <property type="term" value="F:class I DNA-(apurinic or apyrimidinic site) endonuclease activity"/>
    <property type="evidence" value="ECO:0007669"/>
    <property type="project" value="UniProtKB-EC"/>
</dbReference>
<dbReference type="EMBL" id="CP033896">
    <property type="protein sequence ID" value="AZA14561.1"/>
    <property type="molecule type" value="Genomic_DNA"/>
</dbReference>
<sequence precursor="true">MVRLPPQRVHSPSVAVAVAVAALTVWNAGLPVARLMRLGLAVATQAPTICASASRRQGRIVSSQQHRSSDEPETTAPAGSEQQRRTAIVDRLSELYPEATCDLVFTNPFELLIATVLSAQTTDIRVNSVTPALFAAYPTPVELAGAHQTDVETIIRPLGLYRNKAAAIIALSAELLDKHQGQVPADRVALEALPGVGRKTANVVLPNGFGIPGFAVDTHVSRVAQRLGLVTTTTPTAIERELCTLVPETRWGQLSHELIWHGRTVCHAKRPACAACGLATWCPQSTTLGEQDHHIALQHVTGPHAQDYLRHLQQLS</sequence>